<dbReference type="InterPro" id="IPR013149">
    <property type="entry name" value="ADH-like_C"/>
</dbReference>
<proteinExistence type="inferred from homology"/>
<dbReference type="PROSITE" id="PS00059">
    <property type="entry name" value="ADH_ZINC"/>
    <property type="match status" value="1"/>
</dbReference>
<dbReference type="SUPFAM" id="SSF51735">
    <property type="entry name" value="NAD(P)-binding Rossmann-fold domains"/>
    <property type="match status" value="1"/>
</dbReference>
<dbReference type="RefSeq" id="WP_086157560.1">
    <property type="nucleotide sequence ID" value="NZ_CP021121.1"/>
</dbReference>
<dbReference type="GO" id="GO:0008106">
    <property type="term" value="F:alcohol dehydrogenase (NADP+) activity"/>
    <property type="evidence" value="ECO:0007669"/>
    <property type="project" value="UniProtKB-EC"/>
</dbReference>
<dbReference type="Proteomes" id="UP000194218">
    <property type="component" value="Chromosome"/>
</dbReference>
<keyword evidence="4" id="KW-0560">Oxidoreductase</keyword>
<dbReference type="InterPro" id="IPR011032">
    <property type="entry name" value="GroES-like_sf"/>
</dbReference>
<dbReference type="InterPro" id="IPR036291">
    <property type="entry name" value="NAD(P)-bd_dom_sf"/>
</dbReference>
<sequence length="349" mass="36568">MRTTVGWQLEESSSTLRRTPLERRDLRPDDLAVRVDHCGVCHSDLHAVSAGGGRGPLVPGHEFTGVVTSTGSAVTRFAVGDPVAVGNIVDACGQCAMCLAGQENFCRAFPTLTYGGTDRHDGTPTLGGFSREYVVRDQFAHPVPEGLDPAATAPLLCAGVTVWEPLHALGAGPGSRVAVAGLGGLGHLAVKMAVALGAETSVISRSADKADDARRLGAHGFVVSGDPEQMAGARDRFDIVIDTISVPHDLGPYLRLVAMDGTLSHLGHLGPVTVETLDLLMGRKKLSSAGSGGRPATAAMLDFCARHGIAADIEVLPSARVNEALDRLRRNDVRYRFVLDLSDLDSATG</sequence>
<evidence type="ECO:0000256" key="1">
    <source>
        <dbReference type="ARBA" id="ARBA00001947"/>
    </source>
</evidence>
<protein>
    <recommendedName>
        <fullName evidence="5">alcohol dehydrogenase (NADP(+))</fullName>
        <ecNumber evidence="5">1.1.1.2</ecNumber>
    </recommendedName>
</protein>
<comment type="similarity">
    <text evidence="7">Belongs to the zinc-containing alcohol dehydrogenase family.</text>
</comment>
<name>A0A1W7CTH7_9ACTN</name>
<gene>
    <name evidence="9" type="ORF">CAG99_03615</name>
</gene>
<dbReference type="InterPro" id="IPR047109">
    <property type="entry name" value="CAD-like"/>
</dbReference>
<evidence type="ECO:0000313" key="9">
    <source>
        <dbReference type="EMBL" id="ARQ68042.1"/>
    </source>
</evidence>
<dbReference type="AlphaFoldDB" id="A0A1W7CTH7"/>
<accession>A0A1W7CTH7</accession>
<comment type="cofactor">
    <cofactor evidence="1 7">
        <name>Zn(2+)</name>
        <dbReference type="ChEBI" id="CHEBI:29105"/>
    </cofactor>
</comment>
<dbReference type="EC" id="1.1.1.2" evidence="5"/>
<evidence type="ECO:0000259" key="8">
    <source>
        <dbReference type="SMART" id="SM00829"/>
    </source>
</evidence>
<dbReference type="InterPro" id="IPR013154">
    <property type="entry name" value="ADH-like_N"/>
</dbReference>
<dbReference type="InterPro" id="IPR002328">
    <property type="entry name" value="ADH_Zn_CS"/>
</dbReference>
<evidence type="ECO:0000256" key="6">
    <source>
        <dbReference type="ARBA" id="ARBA00048262"/>
    </source>
</evidence>
<keyword evidence="10" id="KW-1185">Reference proteome</keyword>
<dbReference type="OrthoDB" id="3567264at2"/>
<evidence type="ECO:0000256" key="2">
    <source>
        <dbReference type="ARBA" id="ARBA00022723"/>
    </source>
</evidence>
<reference evidence="9 10" key="1">
    <citation type="submission" date="2017-05" db="EMBL/GenBank/DDBJ databases">
        <title>Complete genome sequence of Streptomyces sp. SCSIO 03032 revealed the diverse biosynthetic pathways for its bioactive secondary metabolites.</title>
        <authorList>
            <person name="Ma L."/>
            <person name="Zhu Y."/>
            <person name="Zhang W."/>
            <person name="Zhang G."/>
            <person name="Tian X."/>
            <person name="Zhang S."/>
            <person name="Zhang C."/>
        </authorList>
    </citation>
    <scope>NUCLEOTIDE SEQUENCE [LARGE SCALE GENOMIC DNA]</scope>
    <source>
        <strain evidence="9 10">SCSIO 03032</strain>
    </source>
</reference>
<organism evidence="9 10">
    <name type="scientific">Streptomyces marincola</name>
    <dbReference type="NCBI Taxonomy" id="2878388"/>
    <lineage>
        <taxon>Bacteria</taxon>
        <taxon>Bacillati</taxon>
        <taxon>Actinomycetota</taxon>
        <taxon>Actinomycetes</taxon>
        <taxon>Kitasatosporales</taxon>
        <taxon>Streptomycetaceae</taxon>
        <taxon>Streptomyces</taxon>
    </lineage>
</organism>
<dbReference type="InterPro" id="IPR020843">
    <property type="entry name" value="ER"/>
</dbReference>
<dbReference type="Gene3D" id="3.90.180.10">
    <property type="entry name" value="Medium-chain alcohol dehydrogenases, catalytic domain"/>
    <property type="match status" value="1"/>
</dbReference>
<evidence type="ECO:0000256" key="4">
    <source>
        <dbReference type="ARBA" id="ARBA00023002"/>
    </source>
</evidence>
<dbReference type="GO" id="GO:0008270">
    <property type="term" value="F:zinc ion binding"/>
    <property type="evidence" value="ECO:0007669"/>
    <property type="project" value="InterPro"/>
</dbReference>
<keyword evidence="3 7" id="KW-0862">Zinc</keyword>
<dbReference type="SUPFAM" id="SSF50129">
    <property type="entry name" value="GroES-like"/>
    <property type="match status" value="1"/>
</dbReference>
<dbReference type="EMBL" id="CP021121">
    <property type="protein sequence ID" value="ARQ68042.1"/>
    <property type="molecule type" value="Genomic_DNA"/>
</dbReference>
<evidence type="ECO:0000256" key="7">
    <source>
        <dbReference type="RuleBase" id="RU361277"/>
    </source>
</evidence>
<dbReference type="FunFam" id="3.40.50.720:FF:000022">
    <property type="entry name" value="Cinnamyl alcohol dehydrogenase"/>
    <property type="match status" value="1"/>
</dbReference>
<evidence type="ECO:0000313" key="10">
    <source>
        <dbReference type="Proteomes" id="UP000194218"/>
    </source>
</evidence>
<feature type="domain" description="Enoyl reductase (ER)" evidence="8">
    <location>
        <begin position="11"/>
        <end position="339"/>
    </location>
</feature>
<dbReference type="CDD" id="cd05283">
    <property type="entry name" value="CAD1"/>
    <property type="match status" value="1"/>
</dbReference>
<evidence type="ECO:0000256" key="3">
    <source>
        <dbReference type="ARBA" id="ARBA00022833"/>
    </source>
</evidence>
<dbReference type="Pfam" id="PF00107">
    <property type="entry name" value="ADH_zinc_N"/>
    <property type="match status" value="1"/>
</dbReference>
<evidence type="ECO:0000256" key="5">
    <source>
        <dbReference type="ARBA" id="ARBA00024074"/>
    </source>
</evidence>
<dbReference type="PANTHER" id="PTHR42683">
    <property type="entry name" value="ALDEHYDE REDUCTASE"/>
    <property type="match status" value="1"/>
</dbReference>
<dbReference type="SMART" id="SM00829">
    <property type="entry name" value="PKS_ER"/>
    <property type="match status" value="1"/>
</dbReference>
<dbReference type="Gene3D" id="3.40.50.720">
    <property type="entry name" value="NAD(P)-binding Rossmann-like Domain"/>
    <property type="match status" value="1"/>
</dbReference>
<dbReference type="KEGG" id="smao:CAG99_03615"/>
<comment type="catalytic activity">
    <reaction evidence="6">
        <text>a primary alcohol + NADP(+) = an aldehyde + NADPH + H(+)</text>
        <dbReference type="Rhea" id="RHEA:15937"/>
        <dbReference type="ChEBI" id="CHEBI:15378"/>
        <dbReference type="ChEBI" id="CHEBI:15734"/>
        <dbReference type="ChEBI" id="CHEBI:17478"/>
        <dbReference type="ChEBI" id="CHEBI:57783"/>
        <dbReference type="ChEBI" id="CHEBI:58349"/>
        <dbReference type="EC" id="1.1.1.2"/>
    </reaction>
</comment>
<keyword evidence="2 7" id="KW-0479">Metal-binding</keyword>
<dbReference type="Pfam" id="PF08240">
    <property type="entry name" value="ADH_N"/>
    <property type="match status" value="1"/>
</dbReference>